<dbReference type="SUPFAM" id="SSF56228">
    <property type="entry name" value="Aldehyde ferredoxin oxidoreductase, N-terminal domain"/>
    <property type="match status" value="1"/>
</dbReference>
<organism evidence="2">
    <name type="scientific">marine sediment metagenome</name>
    <dbReference type="NCBI Taxonomy" id="412755"/>
    <lineage>
        <taxon>unclassified sequences</taxon>
        <taxon>metagenomes</taxon>
        <taxon>ecological metagenomes</taxon>
    </lineage>
</organism>
<reference evidence="2" key="1">
    <citation type="journal article" date="2014" name="Front. Microbiol.">
        <title>High frequency of phylogenetically diverse reductive dehalogenase-homologous genes in deep subseafloor sedimentary metagenomes.</title>
        <authorList>
            <person name="Kawai M."/>
            <person name="Futagami T."/>
            <person name="Toyoda A."/>
            <person name="Takaki Y."/>
            <person name="Nishi S."/>
            <person name="Hori S."/>
            <person name="Arai W."/>
            <person name="Tsubouchi T."/>
            <person name="Morono Y."/>
            <person name="Uchiyama I."/>
            <person name="Ito T."/>
            <person name="Fujiyama A."/>
            <person name="Inagaki F."/>
            <person name="Takami H."/>
        </authorList>
    </citation>
    <scope>NUCLEOTIDE SEQUENCE</scope>
    <source>
        <strain evidence="2">Expedition CK06-06</strain>
    </source>
</reference>
<evidence type="ECO:0000313" key="2">
    <source>
        <dbReference type="EMBL" id="GAF85003.1"/>
    </source>
</evidence>
<accession>X0SV01</accession>
<feature type="non-terminal residue" evidence="2">
    <location>
        <position position="315"/>
    </location>
</feature>
<dbReference type="SMART" id="SM00790">
    <property type="entry name" value="AFOR_N"/>
    <property type="match status" value="1"/>
</dbReference>
<dbReference type="InterPro" id="IPR051919">
    <property type="entry name" value="W-dependent_AOR"/>
</dbReference>
<dbReference type="PANTHER" id="PTHR30038:SF0">
    <property type="entry name" value="TUNGSTEN-CONTAINING ALDEHYDE FERREDOXIN OXIDOREDUCTASE"/>
    <property type="match status" value="1"/>
</dbReference>
<sequence>MADYYGYAGNILSVDLSSGTTTTKPTMDYAGRFLGGRGIGTKIYWDEVAPEVKAFDPENRLIFVTGPATGIAPAGSRTQIYGKSPATVPEGFCYSNFGGSWGAQLKFAGFDGLVVHGKSEKPVYLFIRDGIAEIRDASSLWGKGSVEVREALKREIDRKVRVIAAGPAGENLVVFANLLADEDASGSSGFGAVMGSKNLKAIAVRGSGKIVPANRDELKNLTKYVLHLLGDEPRIDTSLDLPPDIKHDTCFACIGCRMRNLYEAKDGTKGKYMCASALFYQEFSKAYYGEWNEASFFATRLCDQYGIDVWPIMST</sequence>
<comment type="caution">
    <text evidence="2">The sequence shown here is derived from an EMBL/GenBank/DDBJ whole genome shotgun (WGS) entry which is preliminary data.</text>
</comment>
<evidence type="ECO:0000259" key="1">
    <source>
        <dbReference type="SMART" id="SM00790"/>
    </source>
</evidence>
<dbReference type="EMBL" id="BARS01004950">
    <property type="protein sequence ID" value="GAF85003.1"/>
    <property type="molecule type" value="Genomic_DNA"/>
</dbReference>
<dbReference type="Pfam" id="PF02730">
    <property type="entry name" value="AFOR_N"/>
    <property type="match status" value="1"/>
</dbReference>
<proteinExistence type="predicted"/>
<feature type="domain" description="Aldehyde ferredoxin oxidoreductase N-terminal" evidence="1">
    <location>
        <begin position="7"/>
        <end position="208"/>
    </location>
</feature>
<name>X0SV01_9ZZZZ</name>
<dbReference type="AlphaFoldDB" id="X0SV01"/>
<dbReference type="GO" id="GO:0016625">
    <property type="term" value="F:oxidoreductase activity, acting on the aldehyde or oxo group of donors, iron-sulfur protein as acceptor"/>
    <property type="evidence" value="ECO:0007669"/>
    <property type="project" value="InterPro"/>
</dbReference>
<dbReference type="InterPro" id="IPR036503">
    <property type="entry name" value="Ald_Fedxn_OxRdtase_N_sf"/>
</dbReference>
<dbReference type="PANTHER" id="PTHR30038">
    <property type="entry name" value="ALDEHYDE FERREDOXIN OXIDOREDUCTASE"/>
    <property type="match status" value="1"/>
</dbReference>
<dbReference type="InterPro" id="IPR013983">
    <property type="entry name" value="Ald_Fedxn_OxRdtase_N"/>
</dbReference>
<dbReference type="Gene3D" id="3.60.9.10">
    <property type="entry name" value="Aldehyde ferredoxin oxidoreductase, N-terminal domain"/>
    <property type="match status" value="1"/>
</dbReference>
<protein>
    <recommendedName>
        <fullName evidence="1">Aldehyde ferredoxin oxidoreductase N-terminal domain-containing protein</fullName>
    </recommendedName>
</protein>
<gene>
    <name evidence="2" type="ORF">S01H1_09688</name>
</gene>
<dbReference type="GO" id="GO:0051536">
    <property type="term" value="F:iron-sulfur cluster binding"/>
    <property type="evidence" value="ECO:0007669"/>
    <property type="project" value="InterPro"/>
</dbReference>